<keyword evidence="2" id="KW-1185">Reference proteome</keyword>
<accession>A0A8T0EKD5</accession>
<name>A0A8T0EKD5_ARGBR</name>
<protein>
    <submittedName>
        <fullName evidence="1">Uncharacterized protein</fullName>
    </submittedName>
</protein>
<comment type="caution">
    <text evidence="1">The sequence shown here is derived from an EMBL/GenBank/DDBJ whole genome shotgun (WGS) entry which is preliminary data.</text>
</comment>
<dbReference type="EMBL" id="JABXBU010002227">
    <property type="protein sequence ID" value="KAF8774410.1"/>
    <property type="molecule type" value="Genomic_DNA"/>
</dbReference>
<dbReference type="Proteomes" id="UP000807504">
    <property type="component" value="Unassembled WGS sequence"/>
</dbReference>
<proteinExistence type="predicted"/>
<dbReference type="AlphaFoldDB" id="A0A8T0EKD5"/>
<evidence type="ECO:0000313" key="2">
    <source>
        <dbReference type="Proteomes" id="UP000807504"/>
    </source>
</evidence>
<gene>
    <name evidence="1" type="ORF">HNY73_016963</name>
</gene>
<reference evidence="1" key="2">
    <citation type="submission" date="2020-06" db="EMBL/GenBank/DDBJ databases">
        <authorList>
            <person name="Sheffer M."/>
        </authorList>
    </citation>
    <scope>NUCLEOTIDE SEQUENCE</scope>
</reference>
<reference evidence="1" key="1">
    <citation type="journal article" date="2020" name="bioRxiv">
        <title>Chromosome-level reference genome of the European wasp spider Argiope bruennichi: a resource for studies on range expansion and evolutionary adaptation.</title>
        <authorList>
            <person name="Sheffer M.M."/>
            <person name="Hoppe A."/>
            <person name="Krehenwinkel H."/>
            <person name="Uhl G."/>
            <person name="Kuss A.W."/>
            <person name="Jensen L."/>
            <person name="Jensen C."/>
            <person name="Gillespie R.G."/>
            <person name="Hoff K.J."/>
            <person name="Prost S."/>
        </authorList>
    </citation>
    <scope>NUCLEOTIDE SEQUENCE</scope>
</reference>
<sequence>MNRTAFKPQHIKKKKKAGPACDNKTIECIGTVPLYKLNRLEAYSSRKKKLDWLLVRKQSNVIDVAPLSELNSLEAHSAMGKKAGSAPDNKTIKCISAAPSKEMDTLEAPSTIKKLDRLLIPKQFNALIMQCVTEVHNPRMS</sequence>
<evidence type="ECO:0000313" key="1">
    <source>
        <dbReference type="EMBL" id="KAF8774410.1"/>
    </source>
</evidence>
<organism evidence="1 2">
    <name type="scientific">Argiope bruennichi</name>
    <name type="common">Wasp spider</name>
    <name type="synonym">Aranea bruennichi</name>
    <dbReference type="NCBI Taxonomy" id="94029"/>
    <lineage>
        <taxon>Eukaryota</taxon>
        <taxon>Metazoa</taxon>
        <taxon>Ecdysozoa</taxon>
        <taxon>Arthropoda</taxon>
        <taxon>Chelicerata</taxon>
        <taxon>Arachnida</taxon>
        <taxon>Araneae</taxon>
        <taxon>Araneomorphae</taxon>
        <taxon>Entelegynae</taxon>
        <taxon>Araneoidea</taxon>
        <taxon>Araneidae</taxon>
        <taxon>Argiope</taxon>
    </lineage>
</organism>